<dbReference type="AlphaFoldDB" id="A0A1L9QT76"/>
<dbReference type="EMBL" id="MLAW01000012">
    <property type="protein sequence ID" value="OJJ25863.1"/>
    <property type="molecule type" value="Genomic_DNA"/>
</dbReference>
<protein>
    <submittedName>
        <fullName evidence="1">Uncharacterized protein</fullName>
    </submittedName>
</protein>
<organism evidence="1 2">
    <name type="scientific">Roseofilum reptotaenium AO1-A</name>
    <dbReference type="NCBI Taxonomy" id="1925591"/>
    <lineage>
        <taxon>Bacteria</taxon>
        <taxon>Bacillati</taxon>
        <taxon>Cyanobacteriota</taxon>
        <taxon>Cyanophyceae</taxon>
        <taxon>Desertifilales</taxon>
        <taxon>Desertifilaceae</taxon>
        <taxon>Roseofilum</taxon>
    </lineage>
</organism>
<reference evidence="1" key="1">
    <citation type="submission" date="2016-10" db="EMBL/GenBank/DDBJ databases">
        <title>CRISPR-Cas defence system in Roseofilum reptotaenium: evidence of a bacteriophage-cyanobacterium arms race in the coral black band disease.</title>
        <authorList>
            <person name="Buerger P."/>
            <person name="Wood-Charlson E.M."/>
            <person name="Weynberg K.D."/>
            <person name="Willis B."/>
            <person name="Van Oppen M.J."/>
        </authorList>
    </citation>
    <scope>NUCLEOTIDE SEQUENCE [LARGE SCALE GENOMIC DNA]</scope>
    <source>
        <strain evidence="1">AO1-A</strain>
    </source>
</reference>
<accession>A0A1L9QT76</accession>
<evidence type="ECO:0000313" key="1">
    <source>
        <dbReference type="EMBL" id="OJJ25863.1"/>
    </source>
</evidence>
<keyword evidence="2" id="KW-1185">Reference proteome</keyword>
<evidence type="ECO:0000313" key="2">
    <source>
        <dbReference type="Proteomes" id="UP000183940"/>
    </source>
</evidence>
<sequence>MEPMLAVALTISTIVATKALEKGGEKIGEVVVDRTTQLMASLRKHSPETATEIEVSPQELDYPQAVETLRDLAEREPQVAQLLQELVVAAKADPNSKLSNFVSEQSTVYNTGKLAENIKNVFQGNTIIGGTF</sequence>
<comment type="caution">
    <text evidence="1">The sequence shown here is derived from an EMBL/GenBank/DDBJ whole genome shotgun (WGS) entry which is preliminary data.</text>
</comment>
<gene>
    <name evidence="1" type="ORF">BI308_08995</name>
</gene>
<dbReference type="Proteomes" id="UP000183940">
    <property type="component" value="Unassembled WGS sequence"/>
</dbReference>
<name>A0A1L9QT76_9CYAN</name>
<proteinExistence type="predicted"/>